<feature type="region of interest" description="Disordered" evidence="7">
    <location>
        <begin position="166"/>
        <end position="258"/>
    </location>
</feature>
<evidence type="ECO:0000313" key="9">
    <source>
        <dbReference type="EMBL" id="ACH68433.1"/>
    </source>
</evidence>
<dbReference type="InterPro" id="IPR018122">
    <property type="entry name" value="TF_fork_head_CS_1"/>
</dbReference>
<keyword evidence="10" id="KW-1185">Reference proteome</keyword>
<evidence type="ECO:0000259" key="8">
    <source>
        <dbReference type="PROSITE" id="PS50039"/>
    </source>
</evidence>
<dbReference type="CTD" id="100303557"/>
<feature type="compositionally biased region" description="Low complexity" evidence="7">
    <location>
        <begin position="208"/>
        <end position="237"/>
    </location>
</feature>
<dbReference type="InterPro" id="IPR047514">
    <property type="entry name" value="FH_FOXL1"/>
</dbReference>
<reference evidence="9" key="1">
    <citation type="submission" date="2008-07" db="EMBL/GenBank/DDBJ databases">
        <title>cDNA Sequences for Transcription Factors and Signaling Proteins of the Hemichordate Saccoglossus kowalevskii: Efficacy of the Expressed Sequence Tag (EST) Approach for Evolutionary and Developmental Studies of a New Organism.</title>
        <authorList>
            <person name="Freeman R.M.Jr."/>
            <person name="Wu M."/>
            <person name="Cordonnier-Pratt M.-M."/>
            <person name="Pratt L.H."/>
            <person name="Gruber C.E."/>
            <person name="Smith M."/>
            <person name="Lander E.S."/>
            <person name="Stange-Thomann N."/>
            <person name="Lowe C.J."/>
            <person name="Gehart J."/>
            <person name="Kirschner M."/>
        </authorList>
    </citation>
    <scope>NUCLEOTIDE SEQUENCE</scope>
</reference>
<comment type="subcellular location">
    <subcellularLocation>
        <location evidence="1 6">Nucleus</location>
    </subcellularLocation>
</comment>
<sequence>MQPRYPPTHGTSPGGLGVMHPMFTDQNYYRHAGYSSMPMSMYGHDQYATSMGRPYAAYSAPHHTPKDMVKPPYSYIALIAMAIQNAPEKKVTLNGIYQFIMDRFPFYRENKQGWQNSIRHNLSLNDCFIKVPRDDKKPGKGSYWSLDPESYNMFDNGSYLRRRKRFKKVDGSKEKDGISRRVSLDQQQQQNGQQQDGVSASEQRTNNSSTPVSSAAASPPSSIASTDTTITLITPKIEPCERNGNILSETSATNNRQLTVDDTLDSTQSSANFSVENIMTPLRDSPSYSNTEMNINSGTSAISSRPTQLISPQPQSYRSNSSTICTQSNSINASVAALNYHCSAHNAMYEDTTGKHMSIAPTPDELHAEHVIQRHSPPHAHNIGSHATHRSHQQSILHRANAWYHQTDLGSTPIHTTQAGGNFPTVREMFESQRLATSNATIAQSPTNPSCMGYGSPSIPYPVTSYAAAYTDCNKF</sequence>
<dbReference type="SMART" id="SM00339">
    <property type="entry name" value="FH"/>
    <property type="match status" value="1"/>
</dbReference>
<dbReference type="CDD" id="cd20027">
    <property type="entry name" value="FH_FOXL1"/>
    <property type="match status" value="1"/>
</dbReference>
<evidence type="ECO:0000256" key="7">
    <source>
        <dbReference type="SAM" id="MobiDB-lite"/>
    </source>
</evidence>
<keyword evidence="3 6" id="KW-0238">DNA-binding</keyword>
<dbReference type="GO" id="GO:0005634">
    <property type="term" value="C:nucleus"/>
    <property type="evidence" value="ECO:0007669"/>
    <property type="project" value="UniProtKB-SubCell"/>
</dbReference>
<dbReference type="PROSITE" id="PS00657">
    <property type="entry name" value="FORK_HEAD_1"/>
    <property type="match status" value="1"/>
</dbReference>
<dbReference type="PROSITE" id="PS50039">
    <property type="entry name" value="FORK_HEAD_3"/>
    <property type="match status" value="1"/>
</dbReference>
<dbReference type="PANTHER" id="PTHR11829">
    <property type="entry name" value="FORKHEAD BOX PROTEIN"/>
    <property type="match status" value="1"/>
</dbReference>
<dbReference type="InterPro" id="IPR036388">
    <property type="entry name" value="WH-like_DNA-bd_sf"/>
</dbReference>
<dbReference type="RefSeq" id="NP_001158465.1">
    <property type="nucleotide sequence ID" value="NM_001164993.1"/>
</dbReference>
<evidence type="ECO:0000256" key="5">
    <source>
        <dbReference type="ARBA" id="ARBA00023242"/>
    </source>
</evidence>
<dbReference type="Proteomes" id="UP000694865">
    <property type="component" value="Unplaced"/>
</dbReference>
<dbReference type="Gene3D" id="1.10.10.10">
    <property type="entry name" value="Winged helix-like DNA-binding domain superfamily/Winged helix DNA-binding domain"/>
    <property type="match status" value="1"/>
</dbReference>
<dbReference type="SUPFAM" id="SSF46785">
    <property type="entry name" value="Winged helix' DNA-binding domain"/>
    <property type="match status" value="1"/>
</dbReference>
<keyword evidence="5 6" id="KW-0539">Nucleus</keyword>
<keyword evidence="4" id="KW-0804">Transcription</keyword>
<dbReference type="GeneID" id="100303557"/>
<feature type="domain" description="Fork-head" evidence="8">
    <location>
        <begin position="70"/>
        <end position="164"/>
    </location>
</feature>
<dbReference type="PANTHER" id="PTHR11829:SF68">
    <property type="entry name" value="FORKHEAD BOX PROTEIN C1"/>
    <property type="match status" value="1"/>
</dbReference>
<dbReference type="FunFam" id="1.10.10.10:FF:000016">
    <property type="entry name" value="Forkhead box protein I1"/>
    <property type="match status" value="1"/>
</dbReference>
<dbReference type="KEGG" id="sko:100303557"/>
<name>B5M221_SACKO</name>
<evidence type="ECO:0000256" key="1">
    <source>
        <dbReference type="ARBA" id="ARBA00004123"/>
    </source>
</evidence>
<evidence type="ECO:0000256" key="4">
    <source>
        <dbReference type="ARBA" id="ARBA00023163"/>
    </source>
</evidence>
<dbReference type="InterPro" id="IPR036390">
    <property type="entry name" value="WH_DNA-bd_sf"/>
</dbReference>
<feature type="compositionally biased region" description="Basic and acidic residues" evidence="7">
    <location>
        <begin position="168"/>
        <end position="183"/>
    </location>
</feature>
<dbReference type="InterPro" id="IPR030456">
    <property type="entry name" value="TF_fork_head_CS_2"/>
</dbReference>
<dbReference type="InterPro" id="IPR050211">
    <property type="entry name" value="FOX_domain-containing"/>
</dbReference>
<reference evidence="11" key="2">
    <citation type="submission" date="2025-05" db="UniProtKB">
        <authorList>
            <consortium name="RefSeq"/>
        </authorList>
    </citation>
    <scope>IDENTIFICATION</scope>
</reference>
<feature type="DNA-binding region" description="Fork-head" evidence="6">
    <location>
        <begin position="70"/>
        <end position="164"/>
    </location>
</feature>
<evidence type="ECO:0000313" key="11">
    <source>
        <dbReference type="RefSeq" id="NP_001158465.1"/>
    </source>
</evidence>
<dbReference type="EMBL" id="EU931651">
    <property type="protein sequence ID" value="ACH68433.1"/>
    <property type="molecule type" value="mRNA"/>
</dbReference>
<dbReference type="Pfam" id="PF00250">
    <property type="entry name" value="Forkhead"/>
    <property type="match status" value="1"/>
</dbReference>
<evidence type="ECO:0000313" key="10">
    <source>
        <dbReference type="Proteomes" id="UP000694865"/>
    </source>
</evidence>
<dbReference type="OrthoDB" id="5954824at2759"/>
<dbReference type="PRINTS" id="PR00053">
    <property type="entry name" value="FORKHEAD"/>
</dbReference>
<dbReference type="PROSITE" id="PS00658">
    <property type="entry name" value="FORK_HEAD_2"/>
    <property type="match status" value="1"/>
</dbReference>
<dbReference type="AlphaFoldDB" id="B5M221"/>
<keyword evidence="2" id="KW-0805">Transcription regulation</keyword>
<accession>B5M221</accession>
<feature type="compositionally biased region" description="Low complexity" evidence="7">
    <location>
        <begin position="185"/>
        <end position="197"/>
    </location>
</feature>
<dbReference type="GO" id="GO:0030154">
    <property type="term" value="P:cell differentiation"/>
    <property type="evidence" value="ECO:0007669"/>
    <property type="project" value="TreeGrafter"/>
</dbReference>
<organism evidence="9">
    <name type="scientific">Saccoglossus kowalevskii</name>
    <name type="common">Acorn worm</name>
    <dbReference type="NCBI Taxonomy" id="10224"/>
    <lineage>
        <taxon>Eukaryota</taxon>
        <taxon>Metazoa</taxon>
        <taxon>Hemichordata</taxon>
        <taxon>Enteropneusta</taxon>
        <taxon>Harrimaniidae</taxon>
        <taxon>Saccoglossus</taxon>
    </lineage>
</organism>
<dbReference type="GO" id="GO:0000981">
    <property type="term" value="F:DNA-binding transcription factor activity, RNA polymerase II-specific"/>
    <property type="evidence" value="ECO:0007669"/>
    <property type="project" value="TreeGrafter"/>
</dbReference>
<feature type="compositionally biased region" description="Polar residues" evidence="7">
    <location>
        <begin position="245"/>
        <end position="258"/>
    </location>
</feature>
<evidence type="ECO:0000256" key="6">
    <source>
        <dbReference type="PROSITE-ProRule" id="PRU00089"/>
    </source>
</evidence>
<evidence type="ECO:0000256" key="2">
    <source>
        <dbReference type="ARBA" id="ARBA00023015"/>
    </source>
</evidence>
<evidence type="ECO:0000256" key="3">
    <source>
        <dbReference type="ARBA" id="ARBA00023125"/>
    </source>
</evidence>
<feature type="compositionally biased region" description="Polar residues" evidence="7">
    <location>
        <begin position="198"/>
        <end position="207"/>
    </location>
</feature>
<dbReference type="InterPro" id="IPR001766">
    <property type="entry name" value="Fork_head_dom"/>
</dbReference>
<dbReference type="GO" id="GO:0000978">
    <property type="term" value="F:RNA polymerase II cis-regulatory region sequence-specific DNA binding"/>
    <property type="evidence" value="ECO:0007669"/>
    <property type="project" value="TreeGrafter"/>
</dbReference>
<gene>
    <name evidence="11" type="primary">foxc-like</name>
</gene>
<feature type="region of interest" description="Disordered" evidence="7">
    <location>
        <begin position="297"/>
        <end position="316"/>
    </location>
</feature>
<proteinExistence type="evidence at transcript level"/>
<protein>
    <submittedName>
        <fullName evidence="9 11">Forkhead box C-like protein</fullName>
    </submittedName>
</protein>
<dbReference type="GO" id="GO:0009653">
    <property type="term" value="P:anatomical structure morphogenesis"/>
    <property type="evidence" value="ECO:0007669"/>
    <property type="project" value="TreeGrafter"/>
</dbReference>